<name>A0A3S5C4I6_9PLAT</name>
<dbReference type="EMBL" id="CAAALY010248515">
    <property type="protein sequence ID" value="VEL34843.1"/>
    <property type="molecule type" value="Genomic_DNA"/>
</dbReference>
<sequence>MPLSCYFRFSGASIVPLGHLSNSTDGGVTPGHTHFSGPPSDSARITTTDSGAGNEADQIGSSIVALSSPDAAPIQLPPESGVTSPVVVCSSSSSFSIASTPILTSANSVSTASGNASGIFSSPGLHSSGRSLPALLSLGFSSPPTNASVIDQWGHAISNWDQYCKKRQYLAVSLCRACLFAMGTSDFRSYWCSYGVA</sequence>
<protein>
    <submittedName>
        <fullName evidence="2">Uncharacterized protein</fullName>
    </submittedName>
</protein>
<keyword evidence="3" id="KW-1185">Reference proteome</keyword>
<dbReference type="AlphaFoldDB" id="A0A3S5C4I6"/>
<feature type="region of interest" description="Disordered" evidence="1">
    <location>
        <begin position="26"/>
        <end position="54"/>
    </location>
</feature>
<evidence type="ECO:0000256" key="1">
    <source>
        <dbReference type="SAM" id="MobiDB-lite"/>
    </source>
</evidence>
<proteinExistence type="predicted"/>
<reference evidence="2" key="1">
    <citation type="submission" date="2018-11" db="EMBL/GenBank/DDBJ databases">
        <authorList>
            <consortium name="Pathogen Informatics"/>
        </authorList>
    </citation>
    <scope>NUCLEOTIDE SEQUENCE</scope>
</reference>
<organism evidence="2 3">
    <name type="scientific">Protopolystoma xenopodis</name>
    <dbReference type="NCBI Taxonomy" id="117903"/>
    <lineage>
        <taxon>Eukaryota</taxon>
        <taxon>Metazoa</taxon>
        <taxon>Spiralia</taxon>
        <taxon>Lophotrochozoa</taxon>
        <taxon>Platyhelminthes</taxon>
        <taxon>Monogenea</taxon>
        <taxon>Polyopisthocotylea</taxon>
        <taxon>Polystomatidea</taxon>
        <taxon>Polystomatidae</taxon>
        <taxon>Protopolystoma</taxon>
    </lineage>
</organism>
<accession>A0A3S5C4I6</accession>
<evidence type="ECO:0000313" key="2">
    <source>
        <dbReference type="EMBL" id="VEL34843.1"/>
    </source>
</evidence>
<dbReference type="Proteomes" id="UP000784294">
    <property type="component" value="Unassembled WGS sequence"/>
</dbReference>
<evidence type="ECO:0000313" key="3">
    <source>
        <dbReference type="Proteomes" id="UP000784294"/>
    </source>
</evidence>
<gene>
    <name evidence="2" type="ORF">PXEA_LOCUS28283</name>
</gene>
<comment type="caution">
    <text evidence="2">The sequence shown here is derived from an EMBL/GenBank/DDBJ whole genome shotgun (WGS) entry which is preliminary data.</text>
</comment>